<dbReference type="PANTHER" id="PTHR43004">
    <property type="entry name" value="TRK SYSTEM POTASSIUM UPTAKE PROTEIN"/>
    <property type="match status" value="1"/>
</dbReference>
<keyword evidence="4" id="KW-0812">Transmembrane</keyword>
<dbReference type="Gene3D" id="3.30.9.10">
    <property type="entry name" value="D-Amino Acid Oxidase, subunit A, domain 2"/>
    <property type="match status" value="1"/>
</dbReference>
<dbReference type="InterPro" id="IPR036188">
    <property type="entry name" value="FAD/NAD-bd_sf"/>
</dbReference>
<dbReference type="Proteomes" id="UP000323454">
    <property type="component" value="Unassembled WGS sequence"/>
</dbReference>
<dbReference type="InterPro" id="IPR050641">
    <property type="entry name" value="RIFMO-like"/>
</dbReference>
<keyword evidence="3" id="KW-0274">FAD</keyword>
<dbReference type="GO" id="GO:0016709">
    <property type="term" value="F:oxidoreductase activity, acting on paired donors, with incorporation or reduction of molecular oxygen, NAD(P)H as one donor, and incorporation of one atom of oxygen"/>
    <property type="evidence" value="ECO:0007669"/>
    <property type="project" value="UniProtKB-ARBA"/>
</dbReference>
<organism evidence="6 7">
    <name type="scientific">Solihabitans fulvus</name>
    <dbReference type="NCBI Taxonomy" id="1892852"/>
    <lineage>
        <taxon>Bacteria</taxon>
        <taxon>Bacillati</taxon>
        <taxon>Actinomycetota</taxon>
        <taxon>Actinomycetes</taxon>
        <taxon>Pseudonocardiales</taxon>
        <taxon>Pseudonocardiaceae</taxon>
        <taxon>Solihabitans</taxon>
    </lineage>
</organism>
<evidence type="ECO:0000259" key="5">
    <source>
        <dbReference type="Pfam" id="PF01494"/>
    </source>
</evidence>
<dbReference type="NCBIfam" id="NF046069">
    <property type="entry name" value="AkvoneHdxseRdmE"/>
    <property type="match status" value="1"/>
</dbReference>
<feature type="transmembrane region" description="Helical" evidence="4">
    <location>
        <begin position="6"/>
        <end position="25"/>
    </location>
</feature>
<evidence type="ECO:0000256" key="3">
    <source>
        <dbReference type="ARBA" id="ARBA00022827"/>
    </source>
</evidence>
<dbReference type="Gene3D" id="3.50.50.60">
    <property type="entry name" value="FAD/NAD(P)-binding domain"/>
    <property type="match status" value="1"/>
</dbReference>
<dbReference type="PRINTS" id="PR00420">
    <property type="entry name" value="RNGMNOXGNASE"/>
</dbReference>
<keyword evidence="4" id="KW-0472">Membrane</keyword>
<dbReference type="PANTHER" id="PTHR43004:SF19">
    <property type="entry name" value="BINDING MONOOXYGENASE, PUTATIVE (JCVI)-RELATED"/>
    <property type="match status" value="1"/>
</dbReference>
<comment type="cofactor">
    <cofactor evidence="1">
        <name>FAD</name>
        <dbReference type="ChEBI" id="CHEBI:57692"/>
    </cofactor>
</comment>
<dbReference type="Pfam" id="PF21274">
    <property type="entry name" value="Rng_hyd_C"/>
    <property type="match status" value="1"/>
</dbReference>
<accession>A0A5B2WRK7</accession>
<gene>
    <name evidence="6" type="ORF">F0L68_30785</name>
</gene>
<evidence type="ECO:0000256" key="2">
    <source>
        <dbReference type="ARBA" id="ARBA00022630"/>
    </source>
</evidence>
<dbReference type="InterPro" id="IPR002938">
    <property type="entry name" value="FAD-bd"/>
</dbReference>
<evidence type="ECO:0000313" key="7">
    <source>
        <dbReference type="Proteomes" id="UP000323454"/>
    </source>
</evidence>
<keyword evidence="6" id="KW-0560">Oxidoreductase</keyword>
<evidence type="ECO:0000256" key="1">
    <source>
        <dbReference type="ARBA" id="ARBA00001974"/>
    </source>
</evidence>
<dbReference type="Pfam" id="PF01494">
    <property type="entry name" value="FAD_binding_3"/>
    <property type="match status" value="1"/>
</dbReference>
<keyword evidence="2" id="KW-0285">Flavoprotein</keyword>
<proteinExistence type="predicted"/>
<keyword evidence="6" id="KW-0503">Monooxygenase</keyword>
<dbReference type="AlphaFoldDB" id="A0A5B2WRK7"/>
<keyword evidence="7" id="KW-1185">Reference proteome</keyword>
<evidence type="ECO:0000313" key="6">
    <source>
        <dbReference type="EMBL" id="KAA2254311.1"/>
    </source>
</evidence>
<comment type="caution">
    <text evidence="6">The sequence shown here is derived from an EMBL/GenBank/DDBJ whole genome shotgun (WGS) entry which is preliminary data.</text>
</comment>
<keyword evidence="4" id="KW-1133">Transmembrane helix</keyword>
<protein>
    <submittedName>
        <fullName evidence="6">FAD-dependent monooxygenase</fullName>
    </submittedName>
</protein>
<name>A0A5B2WRK7_9PSEU</name>
<evidence type="ECO:0000256" key="4">
    <source>
        <dbReference type="SAM" id="Phobius"/>
    </source>
</evidence>
<dbReference type="NCBIfam" id="NF046068">
    <property type="entry name" value="AkvoneHdxseDnrF"/>
    <property type="match status" value="1"/>
</dbReference>
<dbReference type="OrthoDB" id="4246007at2"/>
<dbReference type="SUPFAM" id="SSF51905">
    <property type="entry name" value="FAD/NAD(P)-binding domain"/>
    <property type="match status" value="1"/>
</dbReference>
<sequence>MVEERVPVLVVGAGLAGLSTAMFLARRGVRSLVVEKHAGTSIHPRASGQSPRTMELLRFAGIHDEVLAASYGMAGGMRIIIAESMRGTVYQTILGNKEDWDASAFSPLPWGMATQDRVEPIMLERATELGARVSFSTELISVDQDDDGVTATLLDRTNGRLTHVRADYLVAADGGRSPIRERLGIACRGPGTLGHSLGVLFEADLSEIVEPGSASLYYLKNPAFTGVIVTMDNYGKHGFGVEYHPENGESAADFPPERITELLRIATDVPDLTPTILGVQAWEIGAKVAERFRDGRVFLAGDAAKVTPPTGGLGGNTAVQDGYDLAWKLAAVLRGEAGAGLLDSYEPERRPFAEMVVAHSMHNAADRMNVGASKNEGQIDAFELQFGYRCRSAAVLAEDDEAAPTENPREPSGRPGFRAPHVPLILDGTELSTVDLFGGDWVVFTGPEGGLWHEAARHAADRLGVPVRAYGVGPGLADPTGGLVDRYGLGAGGASLVRPDGVVAWRATREVDDPAATLHAALATVLSRQ</sequence>
<reference evidence="6 7" key="1">
    <citation type="submission" date="2019-09" db="EMBL/GenBank/DDBJ databases">
        <title>Goodfellowia gen. nov., a new genus of the Pseudonocardineae related to Actinoalloteichus, containing Goodfellowia coeruleoviolacea gen. nov., comb. nov. gen. nov., comb. nov.</title>
        <authorList>
            <person name="Labeda D."/>
        </authorList>
    </citation>
    <scope>NUCLEOTIDE SEQUENCE [LARGE SCALE GENOMIC DNA]</scope>
    <source>
        <strain evidence="6 7">AN110305</strain>
    </source>
</reference>
<dbReference type="GO" id="GO:0071949">
    <property type="term" value="F:FAD binding"/>
    <property type="evidence" value="ECO:0007669"/>
    <property type="project" value="InterPro"/>
</dbReference>
<dbReference type="RefSeq" id="WP_149853363.1">
    <property type="nucleotide sequence ID" value="NZ_VUOB01000062.1"/>
</dbReference>
<dbReference type="Gene3D" id="3.40.30.120">
    <property type="match status" value="1"/>
</dbReference>
<dbReference type="EMBL" id="VUOB01000062">
    <property type="protein sequence ID" value="KAA2254311.1"/>
    <property type="molecule type" value="Genomic_DNA"/>
</dbReference>
<feature type="domain" description="FAD-binding" evidence="5">
    <location>
        <begin position="6"/>
        <end position="359"/>
    </location>
</feature>
<reference evidence="6 7" key="2">
    <citation type="submission" date="2019-09" db="EMBL/GenBank/DDBJ databases">
        <authorList>
            <person name="Jin C."/>
        </authorList>
    </citation>
    <scope>NUCLEOTIDE SEQUENCE [LARGE SCALE GENOMIC DNA]</scope>
    <source>
        <strain evidence="6 7">AN110305</strain>
    </source>
</reference>